<sequence length="408" mass="45869">MPRPPLSNEVLTATVEAYNANDRSWIRTAQALGIGERTVGDRLKQAAKRGLLLDHPPAKPGFEITKITTAPDGGQHITEKLEHGDVFKMPKTHFLGKMTVNRDASGRVIQDWIRAEVDDVAREAAMRAAVAAFSSEIPRAEPVHLNLIGNADLVNQYTVTDYHFGMLSWKEETGGDWDLKIAEKLWINWFAAAIRQSPDAEQAILAQLGDLLHFDSLKAITPAHGHILDADSRFAKIVRVVIRCMRAAVRMLLEKHDHLHLIMADANHDEASEVWLREMFAAHFEDEPRITIDRTPGTYYAYEWGLTSLFYHHGHKKKMKDVDSTWVGRYREIYGRTKFAYGHTGHLHSDELISTNLMKVERHETLAAPSAFEANGGYNSGRSAKVITYSKRFGEVGRVTLTPEMVAA</sequence>
<dbReference type="OrthoDB" id="9067438at2"/>
<reference evidence="1 2" key="1">
    <citation type="submission" date="2016-11" db="EMBL/GenBank/DDBJ databases">
        <authorList>
            <person name="Jaros S."/>
            <person name="Januszkiewicz K."/>
            <person name="Wedrychowicz H."/>
        </authorList>
    </citation>
    <scope>NUCLEOTIDE SEQUENCE [LARGE SCALE GENOMIC DNA]</scope>
    <source>
        <strain evidence="1 2">GAS138</strain>
    </source>
</reference>
<dbReference type="RefSeq" id="WP_079602056.1">
    <property type="nucleotide sequence ID" value="NZ_LT670817.1"/>
</dbReference>
<evidence type="ECO:0000313" key="1">
    <source>
        <dbReference type="EMBL" id="SHG92683.1"/>
    </source>
</evidence>
<protein>
    <submittedName>
        <fullName evidence="1">Uncharacterized protein</fullName>
    </submittedName>
</protein>
<dbReference type="Proteomes" id="UP000189796">
    <property type="component" value="Chromosome I"/>
</dbReference>
<evidence type="ECO:0000313" key="2">
    <source>
        <dbReference type="Proteomes" id="UP000189796"/>
    </source>
</evidence>
<accession>A0A1M5NUQ1</accession>
<name>A0A1M5NUQ1_9BRAD</name>
<dbReference type="EMBL" id="LT670817">
    <property type="protein sequence ID" value="SHG92683.1"/>
    <property type="molecule type" value="Genomic_DNA"/>
</dbReference>
<dbReference type="AlphaFoldDB" id="A0A1M5NUQ1"/>
<proteinExistence type="predicted"/>
<organism evidence="1 2">
    <name type="scientific">Bradyrhizobium erythrophlei</name>
    <dbReference type="NCBI Taxonomy" id="1437360"/>
    <lineage>
        <taxon>Bacteria</taxon>
        <taxon>Pseudomonadati</taxon>
        <taxon>Pseudomonadota</taxon>
        <taxon>Alphaproteobacteria</taxon>
        <taxon>Hyphomicrobiales</taxon>
        <taxon>Nitrobacteraceae</taxon>
        <taxon>Bradyrhizobium</taxon>
    </lineage>
</organism>
<gene>
    <name evidence="1" type="ORF">SAMN05443248_3105</name>
</gene>